<organism evidence="1 2">
    <name type="scientific">Letharia columbiana</name>
    <dbReference type="NCBI Taxonomy" id="112416"/>
    <lineage>
        <taxon>Eukaryota</taxon>
        <taxon>Fungi</taxon>
        <taxon>Dikarya</taxon>
        <taxon>Ascomycota</taxon>
        <taxon>Pezizomycotina</taxon>
        <taxon>Lecanoromycetes</taxon>
        <taxon>OSLEUM clade</taxon>
        <taxon>Lecanoromycetidae</taxon>
        <taxon>Lecanorales</taxon>
        <taxon>Lecanorineae</taxon>
        <taxon>Parmeliaceae</taxon>
        <taxon>Letharia</taxon>
    </lineage>
</organism>
<dbReference type="AlphaFoldDB" id="A0A8H6FXS7"/>
<keyword evidence="2" id="KW-1185">Reference proteome</keyword>
<dbReference type="EMBL" id="JACCJC010000017">
    <property type="protein sequence ID" value="KAF6236744.1"/>
    <property type="molecule type" value="Genomic_DNA"/>
</dbReference>
<dbReference type="Proteomes" id="UP000578531">
    <property type="component" value="Unassembled WGS sequence"/>
</dbReference>
<protein>
    <submittedName>
        <fullName evidence="1">Uncharacterized protein</fullName>
    </submittedName>
</protein>
<evidence type="ECO:0000313" key="2">
    <source>
        <dbReference type="Proteomes" id="UP000578531"/>
    </source>
</evidence>
<reference evidence="1 2" key="1">
    <citation type="journal article" date="2020" name="Genomics">
        <title>Complete, high-quality genomes from long-read metagenomic sequencing of two wolf lichen thalli reveals enigmatic genome architecture.</title>
        <authorList>
            <person name="McKenzie S.K."/>
            <person name="Walston R.F."/>
            <person name="Allen J.L."/>
        </authorList>
    </citation>
    <scope>NUCLEOTIDE SEQUENCE [LARGE SCALE GENOMIC DNA]</scope>
    <source>
        <strain evidence="1">WasteWater2</strain>
    </source>
</reference>
<gene>
    <name evidence="1" type="ORF">HO173_005035</name>
</gene>
<name>A0A8H6FXS7_9LECA</name>
<dbReference type="GeneID" id="59286699"/>
<dbReference type="RefSeq" id="XP_037166077.1">
    <property type="nucleotide sequence ID" value="XM_037306953.1"/>
</dbReference>
<evidence type="ECO:0000313" key="1">
    <source>
        <dbReference type="EMBL" id="KAF6236744.1"/>
    </source>
</evidence>
<accession>A0A8H6FXS7</accession>
<proteinExistence type="predicted"/>
<comment type="caution">
    <text evidence="1">The sequence shown here is derived from an EMBL/GenBank/DDBJ whole genome shotgun (WGS) entry which is preliminary data.</text>
</comment>
<sequence length="55" mass="6164">MSGQVKDFIASSKFDVLVPQATELDFEELFVNDEGRDGAISISSIERRSFLYFGT</sequence>